<dbReference type="AlphaFoldDB" id="A0AA39XAQ1"/>
<comment type="caution">
    <text evidence="2">The sequence shown here is derived from an EMBL/GenBank/DDBJ whole genome shotgun (WGS) entry which is preliminary data.</text>
</comment>
<dbReference type="EMBL" id="JAULSR010000002">
    <property type="protein sequence ID" value="KAK0630463.1"/>
    <property type="molecule type" value="Genomic_DNA"/>
</dbReference>
<accession>A0AA39XAQ1</accession>
<feature type="compositionally biased region" description="Polar residues" evidence="1">
    <location>
        <begin position="15"/>
        <end position="25"/>
    </location>
</feature>
<gene>
    <name evidence="2" type="ORF">B0T17DRAFT_528488</name>
</gene>
<organism evidence="2 3">
    <name type="scientific">Bombardia bombarda</name>
    <dbReference type="NCBI Taxonomy" id="252184"/>
    <lineage>
        <taxon>Eukaryota</taxon>
        <taxon>Fungi</taxon>
        <taxon>Dikarya</taxon>
        <taxon>Ascomycota</taxon>
        <taxon>Pezizomycotina</taxon>
        <taxon>Sordariomycetes</taxon>
        <taxon>Sordariomycetidae</taxon>
        <taxon>Sordariales</taxon>
        <taxon>Lasiosphaeriaceae</taxon>
        <taxon>Bombardia</taxon>
    </lineage>
</organism>
<proteinExistence type="predicted"/>
<evidence type="ECO:0000313" key="2">
    <source>
        <dbReference type="EMBL" id="KAK0630463.1"/>
    </source>
</evidence>
<feature type="region of interest" description="Disordered" evidence="1">
    <location>
        <begin position="1"/>
        <end position="37"/>
    </location>
</feature>
<name>A0AA39XAQ1_9PEZI</name>
<sequence length="65" mass="7311">MIRMAEAGIRPPNQAEDNATPTTATAEKKSKKDKDKNVRMVYSEADVSPEEKLAMLPRYRFAIEA</sequence>
<feature type="compositionally biased region" description="Basic and acidic residues" evidence="1">
    <location>
        <begin position="26"/>
        <end position="37"/>
    </location>
</feature>
<dbReference type="Proteomes" id="UP001174934">
    <property type="component" value="Unassembled WGS sequence"/>
</dbReference>
<keyword evidence="3" id="KW-1185">Reference proteome</keyword>
<evidence type="ECO:0000313" key="3">
    <source>
        <dbReference type="Proteomes" id="UP001174934"/>
    </source>
</evidence>
<reference evidence="2" key="1">
    <citation type="submission" date="2023-06" db="EMBL/GenBank/DDBJ databases">
        <title>Genome-scale phylogeny and comparative genomics of the fungal order Sordariales.</title>
        <authorList>
            <consortium name="Lawrence Berkeley National Laboratory"/>
            <person name="Hensen N."/>
            <person name="Bonometti L."/>
            <person name="Westerberg I."/>
            <person name="Brannstrom I.O."/>
            <person name="Guillou S."/>
            <person name="Cros-Aarteil S."/>
            <person name="Calhoun S."/>
            <person name="Haridas S."/>
            <person name="Kuo A."/>
            <person name="Mondo S."/>
            <person name="Pangilinan J."/>
            <person name="Riley R."/>
            <person name="LaButti K."/>
            <person name="Andreopoulos B."/>
            <person name="Lipzen A."/>
            <person name="Chen C."/>
            <person name="Yanf M."/>
            <person name="Daum C."/>
            <person name="Ng V."/>
            <person name="Clum A."/>
            <person name="Steindorff A."/>
            <person name="Ohm R."/>
            <person name="Martin F."/>
            <person name="Silar P."/>
            <person name="Natvig D."/>
            <person name="Lalanne C."/>
            <person name="Gautier V."/>
            <person name="Ament-velasquez S.L."/>
            <person name="Kruys A."/>
            <person name="Hutchinson M.I."/>
            <person name="Powell A.J."/>
            <person name="Barry K."/>
            <person name="Miller A.N."/>
            <person name="Grigoriev I.V."/>
            <person name="Debuchy R."/>
            <person name="Gladieux P."/>
            <person name="Thoren M.H."/>
            <person name="Johannesson H."/>
        </authorList>
    </citation>
    <scope>NUCLEOTIDE SEQUENCE</scope>
    <source>
        <strain evidence="2">SMH3391-2</strain>
    </source>
</reference>
<evidence type="ECO:0000256" key="1">
    <source>
        <dbReference type="SAM" id="MobiDB-lite"/>
    </source>
</evidence>
<protein>
    <submittedName>
        <fullName evidence="2">Uncharacterized protein</fullName>
    </submittedName>
</protein>